<protein>
    <submittedName>
        <fullName evidence="1">Uncharacterized protein</fullName>
    </submittedName>
</protein>
<accession>A0A318JX47</accession>
<keyword evidence="2" id="KW-1185">Reference proteome</keyword>
<reference evidence="1 2" key="1">
    <citation type="submission" date="2018-05" db="EMBL/GenBank/DDBJ databases">
        <title>Genomic Encyclopedia of Type Strains, Phase IV (KMG-IV): sequencing the most valuable type-strain genomes for metagenomic binning, comparative biology and taxonomic classification.</title>
        <authorList>
            <person name="Goeker M."/>
        </authorList>
    </citation>
    <scope>NUCLEOTIDE SEQUENCE [LARGE SCALE GENOMIC DNA]</scope>
    <source>
        <strain evidence="1 2">DSM 44704</strain>
    </source>
</reference>
<dbReference type="EMBL" id="QJKF01000013">
    <property type="protein sequence ID" value="PXX58773.1"/>
    <property type="molecule type" value="Genomic_DNA"/>
</dbReference>
<dbReference type="Pfam" id="PF14559">
    <property type="entry name" value="TPR_19"/>
    <property type="match status" value="1"/>
</dbReference>
<organism evidence="1 2">
    <name type="scientific">Nocardia tenerifensis</name>
    <dbReference type="NCBI Taxonomy" id="228006"/>
    <lineage>
        <taxon>Bacteria</taxon>
        <taxon>Bacillati</taxon>
        <taxon>Actinomycetota</taxon>
        <taxon>Actinomycetes</taxon>
        <taxon>Mycobacteriales</taxon>
        <taxon>Nocardiaceae</taxon>
        <taxon>Nocardia</taxon>
    </lineage>
</organism>
<dbReference type="Proteomes" id="UP000247569">
    <property type="component" value="Unassembled WGS sequence"/>
</dbReference>
<dbReference type="Gene3D" id="1.25.40.10">
    <property type="entry name" value="Tetratricopeptide repeat domain"/>
    <property type="match status" value="1"/>
</dbReference>
<name>A0A318JX47_9NOCA</name>
<comment type="caution">
    <text evidence="1">The sequence shown here is derived from an EMBL/GenBank/DDBJ whole genome shotgun (WGS) entry which is preliminary data.</text>
</comment>
<dbReference type="OrthoDB" id="3699861at2"/>
<proteinExistence type="predicted"/>
<dbReference type="AlphaFoldDB" id="A0A318JX47"/>
<dbReference type="InterPro" id="IPR011990">
    <property type="entry name" value="TPR-like_helical_dom_sf"/>
</dbReference>
<dbReference type="RefSeq" id="WP_146251299.1">
    <property type="nucleotide sequence ID" value="NZ_QJKF01000013.1"/>
</dbReference>
<sequence>MRTEFLRAASERGHRTYPGTLSRVLLRAYFDLTDEHGPIHAQGVADAGRHLVAGEPIPPYQINTASLLRKALVEECGVGDAHDPTAVPVGERSTRWAVLCDLIDEWPALTDPERLRVAAVLNKLGCWSSVVRRVPPNLPAAESEWAARLAMLRCNALFKSGNRDTSVAAFQEAQRIMAATAQHPRYPLELRLSAAVGLVVHHAKSDKSLAAIDEWATMATLLWHRAGRDALGPVTVSAYWRGISFVPFLRHDFPRMQQMLAKAEQAARAALTDPGADPLLARENLHPLLETRARAWMGVGDAEAAEQYYRELITHDPLDPKVHVRLGDFLLRESRWEQARSAYEQAALRGAPYTSYAFTQAARCSFHLDEPERGIASLMHAVRVDPRSVTPLIELRRAAGPTGLSSIAAWAADRLDELARPDRLHLSRSTS</sequence>
<evidence type="ECO:0000313" key="1">
    <source>
        <dbReference type="EMBL" id="PXX58773.1"/>
    </source>
</evidence>
<gene>
    <name evidence="1" type="ORF">DFR70_113108</name>
</gene>
<dbReference type="SUPFAM" id="SSF48452">
    <property type="entry name" value="TPR-like"/>
    <property type="match status" value="1"/>
</dbReference>
<evidence type="ECO:0000313" key="2">
    <source>
        <dbReference type="Proteomes" id="UP000247569"/>
    </source>
</evidence>